<sequence>MDNFGVVEVASQRRAVAPGWAYVPDNSSRNVPPALAAAMAAAASAANSAGAASGAGPAGGAAKNSRKRSTRNQGGAAAAGSSVALFSHLNSRQETKLRKELELLDRDGGAVAGSGRDNAIPIPAKAVKAQNKYTPNVRKILASQKSFANHLDDFNALTALHEANPHLYHNHNHNHGHGHGSNDGTSSGREGRGATAAAAAAATTAATAATAASSKGSSRRPARKDAKKDTRKVTKRGSSRRSVSTATPSGADTPMSDAPADEPEGSEGDATQQAEATPAAPVSTILLPYTGPRPAPHPLDNDPLLVSGMPPLPSDDELRGLVQGPPLTYGEARAAYTEDESRYPTRVFCEICGYWGRVKCTKCGTPVCALECLELHREECITRYGL</sequence>
<dbReference type="PANTHER" id="PTHR13093">
    <property type="entry name" value="ZINC FINGER HIT DOMAIN CONTAINING PROTEIN 1"/>
    <property type="match status" value="1"/>
</dbReference>
<dbReference type="InterPro" id="IPR007529">
    <property type="entry name" value="Znf_HIT"/>
</dbReference>
<protein>
    <recommendedName>
        <fullName evidence="5">HIT-type domain-containing protein</fullName>
    </recommendedName>
</protein>
<reference evidence="6 7" key="1">
    <citation type="submission" date="2024-01" db="EMBL/GenBank/DDBJ databases">
        <authorList>
            <person name="Allen C."/>
            <person name="Tagirdzhanova G."/>
        </authorList>
    </citation>
    <scope>NUCLEOTIDE SEQUENCE [LARGE SCALE GENOMIC DNA]</scope>
</reference>
<keyword evidence="7" id="KW-1185">Reference proteome</keyword>
<feature type="compositionally biased region" description="Polar residues" evidence="4">
    <location>
        <begin position="240"/>
        <end position="250"/>
    </location>
</feature>
<evidence type="ECO:0000256" key="4">
    <source>
        <dbReference type="SAM" id="MobiDB-lite"/>
    </source>
</evidence>
<dbReference type="EMBL" id="CAWUHB010000011">
    <property type="protein sequence ID" value="CAK7216422.1"/>
    <property type="molecule type" value="Genomic_DNA"/>
</dbReference>
<dbReference type="Proteomes" id="UP001642405">
    <property type="component" value="Unassembled WGS sequence"/>
</dbReference>
<comment type="caution">
    <text evidence="6">The sequence shown here is derived from an EMBL/GenBank/DDBJ whole genome shotgun (WGS) entry which is preliminary data.</text>
</comment>
<accession>A0ABP0BAC5</accession>
<evidence type="ECO:0000256" key="2">
    <source>
        <dbReference type="ARBA" id="ARBA00022771"/>
    </source>
</evidence>
<feature type="region of interest" description="Disordered" evidence="4">
    <location>
        <begin position="49"/>
        <end position="78"/>
    </location>
</feature>
<evidence type="ECO:0000259" key="5">
    <source>
        <dbReference type="Pfam" id="PF04438"/>
    </source>
</evidence>
<dbReference type="CDD" id="cd21437">
    <property type="entry name" value="zf-HIT_ZNHIT1_like"/>
    <property type="match status" value="1"/>
</dbReference>
<evidence type="ECO:0000313" key="6">
    <source>
        <dbReference type="EMBL" id="CAK7216422.1"/>
    </source>
</evidence>
<name>A0ABP0BAC5_9PEZI</name>
<organism evidence="6 7">
    <name type="scientific">Sporothrix curviconia</name>
    <dbReference type="NCBI Taxonomy" id="1260050"/>
    <lineage>
        <taxon>Eukaryota</taxon>
        <taxon>Fungi</taxon>
        <taxon>Dikarya</taxon>
        <taxon>Ascomycota</taxon>
        <taxon>Pezizomycotina</taxon>
        <taxon>Sordariomycetes</taxon>
        <taxon>Sordariomycetidae</taxon>
        <taxon>Ophiostomatales</taxon>
        <taxon>Ophiostomataceae</taxon>
        <taxon>Sporothrix</taxon>
    </lineage>
</organism>
<feature type="region of interest" description="Disordered" evidence="4">
    <location>
        <begin position="167"/>
        <end position="279"/>
    </location>
</feature>
<feature type="compositionally biased region" description="Basic and acidic residues" evidence="4">
    <location>
        <begin position="223"/>
        <end position="232"/>
    </location>
</feature>
<keyword evidence="3" id="KW-0862">Zinc</keyword>
<gene>
    <name evidence="6" type="ORF">SCUCBS95973_002807</name>
</gene>
<feature type="compositionally biased region" description="Basic residues" evidence="4">
    <location>
        <begin position="168"/>
        <end position="178"/>
    </location>
</feature>
<keyword evidence="1" id="KW-0479">Metal-binding</keyword>
<dbReference type="InterPro" id="IPR039723">
    <property type="entry name" value="Vps71/ZNHIT1"/>
</dbReference>
<evidence type="ECO:0000256" key="1">
    <source>
        <dbReference type="ARBA" id="ARBA00022723"/>
    </source>
</evidence>
<feature type="domain" description="HIT-type" evidence="5">
    <location>
        <begin position="346"/>
        <end position="373"/>
    </location>
</feature>
<keyword evidence="2" id="KW-0863">Zinc-finger</keyword>
<evidence type="ECO:0000256" key="3">
    <source>
        <dbReference type="ARBA" id="ARBA00022833"/>
    </source>
</evidence>
<dbReference type="Pfam" id="PF04438">
    <property type="entry name" value="zf-HIT"/>
    <property type="match status" value="1"/>
</dbReference>
<proteinExistence type="predicted"/>
<feature type="compositionally biased region" description="Low complexity" evidence="4">
    <location>
        <begin position="194"/>
        <end position="212"/>
    </location>
</feature>
<evidence type="ECO:0000313" key="7">
    <source>
        <dbReference type="Proteomes" id="UP001642405"/>
    </source>
</evidence>
<feature type="compositionally biased region" description="Low complexity" evidence="4">
    <location>
        <begin position="270"/>
        <end position="279"/>
    </location>
</feature>